<evidence type="ECO:0000256" key="9">
    <source>
        <dbReference type="RuleBase" id="RU003435"/>
    </source>
</evidence>
<dbReference type="CDD" id="cd06456">
    <property type="entry name" value="M3A_DCP"/>
    <property type="match status" value="1"/>
</dbReference>
<dbReference type="EC" id="3.4.24.70" evidence="8"/>
<evidence type="ECO:0000259" key="10">
    <source>
        <dbReference type="Pfam" id="PF01432"/>
    </source>
</evidence>
<dbReference type="GO" id="GO:0046872">
    <property type="term" value="F:metal ion binding"/>
    <property type="evidence" value="ECO:0007669"/>
    <property type="project" value="UniProtKB-UniRule"/>
</dbReference>
<dbReference type="Proteomes" id="UP000481153">
    <property type="component" value="Unassembled WGS sequence"/>
</dbReference>
<dbReference type="InterPro" id="IPR045666">
    <property type="entry name" value="OpdA_N"/>
</dbReference>
<evidence type="ECO:0000256" key="1">
    <source>
        <dbReference type="ARBA" id="ARBA00006040"/>
    </source>
</evidence>
<comment type="catalytic activity">
    <reaction evidence="7">
        <text>Hydrolysis of oligopeptides, with broad specificity. Gly or Ala commonly occur as P1 or P1' residues, but more distant residues are also important, as is shown by the fact that Z-Gly-Pro-Gly-|-Gly-Pro-Ala is cleaved, but not Z-(Gly)(5).</text>
        <dbReference type="EC" id="3.4.24.70"/>
    </reaction>
</comment>
<dbReference type="AlphaFoldDB" id="A0A6G0XN76"/>
<evidence type="ECO:0000256" key="7">
    <source>
        <dbReference type="ARBA" id="ARBA00024603"/>
    </source>
</evidence>
<dbReference type="Gene3D" id="1.10.1370.40">
    <property type="match status" value="1"/>
</dbReference>
<keyword evidence="3 9" id="KW-0479">Metal-binding</keyword>
<dbReference type="SUPFAM" id="SSF55486">
    <property type="entry name" value="Metalloproteases ('zincins'), catalytic domain"/>
    <property type="match status" value="1"/>
</dbReference>
<dbReference type="Pfam" id="PF19310">
    <property type="entry name" value="TOP_N"/>
    <property type="match status" value="1"/>
</dbReference>
<dbReference type="GO" id="GO:0004222">
    <property type="term" value="F:metalloendopeptidase activity"/>
    <property type="evidence" value="ECO:0007669"/>
    <property type="project" value="UniProtKB-EC"/>
</dbReference>
<evidence type="ECO:0000256" key="8">
    <source>
        <dbReference type="ARBA" id="ARBA00026100"/>
    </source>
</evidence>
<dbReference type="Gene3D" id="3.40.390.10">
    <property type="entry name" value="Collagenase (Catalytic Domain)"/>
    <property type="match status" value="1"/>
</dbReference>
<evidence type="ECO:0000259" key="11">
    <source>
        <dbReference type="Pfam" id="PF19310"/>
    </source>
</evidence>
<dbReference type="InterPro" id="IPR001567">
    <property type="entry name" value="Pept_M3A_M3B_dom"/>
</dbReference>
<keyword evidence="4 9" id="KW-0378">Hydrolase</keyword>
<gene>
    <name evidence="12" type="ORF">Ae201684_003122</name>
</gene>
<dbReference type="GO" id="GO:0006518">
    <property type="term" value="P:peptide metabolic process"/>
    <property type="evidence" value="ECO:0007669"/>
    <property type="project" value="TreeGrafter"/>
</dbReference>
<dbReference type="PANTHER" id="PTHR11804:SF83">
    <property type="entry name" value="LD37516P"/>
    <property type="match status" value="1"/>
</dbReference>
<dbReference type="VEuPathDB" id="FungiDB:AeMF1_000919"/>
<comment type="cofactor">
    <cofactor evidence="9">
        <name>Zn(2+)</name>
        <dbReference type="ChEBI" id="CHEBI:29105"/>
    </cofactor>
    <text evidence="9">Binds 1 zinc ion.</text>
</comment>
<dbReference type="PANTHER" id="PTHR11804">
    <property type="entry name" value="PROTEASE M3 THIMET OLIGOPEPTIDASE-RELATED"/>
    <property type="match status" value="1"/>
</dbReference>
<evidence type="ECO:0000256" key="4">
    <source>
        <dbReference type="ARBA" id="ARBA00022801"/>
    </source>
</evidence>
<dbReference type="EMBL" id="VJMJ01000035">
    <property type="protein sequence ID" value="KAF0741752.1"/>
    <property type="molecule type" value="Genomic_DNA"/>
</dbReference>
<dbReference type="Pfam" id="PF01432">
    <property type="entry name" value="Peptidase_M3"/>
    <property type="match status" value="1"/>
</dbReference>
<dbReference type="InterPro" id="IPR045090">
    <property type="entry name" value="Pept_M3A_M3B"/>
</dbReference>
<evidence type="ECO:0000313" key="13">
    <source>
        <dbReference type="Proteomes" id="UP000481153"/>
    </source>
</evidence>
<comment type="caution">
    <text evidence="12">The sequence shown here is derived from an EMBL/GenBank/DDBJ whole genome shotgun (WGS) entry which is preliminary data.</text>
</comment>
<evidence type="ECO:0000256" key="3">
    <source>
        <dbReference type="ARBA" id="ARBA00022723"/>
    </source>
</evidence>
<protein>
    <recommendedName>
        <fullName evidence="8">oligopeptidase A</fullName>
        <ecNumber evidence="8">3.4.24.70</ecNumber>
    </recommendedName>
</protein>
<dbReference type="InterPro" id="IPR024077">
    <property type="entry name" value="Neurolysin/TOP_dom2"/>
</dbReference>
<accession>A0A6G0XN76</accession>
<evidence type="ECO:0000256" key="6">
    <source>
        <dbReference type="ARBA" id="ARBA00023049"/>
    </source>
</evidence>
<dbReference type="GO" id="GO:0006508">
    <property type="term" value="P:proteolysis"/>
    <property type="evidence" value="ECO:0007669"/>
    <property type="project" value="UniProtKB-KW"/>
</dbReference>
<organism evidence="12 13">
    <name type="scientific">Aphanomyces euteiches</name>
    <dbReference type="NCBI Taxonomy" id="100861"/>
    <lineage>
        <taxon>Eukaryota</taxon>
        <taxon>Sar</taxon>
        <taxon>Stramenopiles</taxon>
        <taxon>Oomycota</taxon>
        <taxon>Saprolegniomycetes</taxon>
        <taxon>Saprolegniales</taxon>
        <taxon>Verrucalvaceae</taxon>
        <taxon>Aphanomyces</taxon>
    </lineage>
</organism>
<keyword evidence="5 9" id="KW-0862">Zinc</keyword>
<feature type="domain" description="Peptidase M3A/M3B catalytic" evidence="10">
    <location>
        <begin position="237"/>
        <end position="698"/>
    </location>
</feature>
<evidence type="ECO:0000256" key="2">
    <source>
        <dbReference type="ARBA" id="ARBA00022670"/>
    </source>
</evidence>
<evidence type="ECO:0000256" key="5">
    <source>
        <dbReference type="ARBA" id="ARBA00022833"/>
    </source>
</evidence>
<sequence>MVNPLTRCLEDYALPPFAQLRVSNIVPAIRTAIREYALDLNSIEDDLSFFEDDITWESVMDRLEIIDDPLNRLWRIVLHLSGVANSAELRDAKAEVQAEVLAIQSRRLQSVEIFEAMQTLRDGPHWAALSTEQQRMLDIAMLDMKLNGVTLTGGAKERFNEVNVRLKQLADIFSNNVLDATKSSELILHDRRQLEGVPDSLLAVFAREAVAAGYEGATAAKGPWKILLDLRNVLPVLRNSTNAATCEAVYRANRTRASSEPYDNTPVILEMLQLRQEMANLVGYPTFAEMNLADKMAPSVEVVLEMLHELRDKSFDIANDEMRELQAFAVAHGHVLPLQPWDYFHWVERMRKDKYDLDNELIRSYFPISTVLPKMFAFLSKLFGIRIETAEESAETWHPDVHYYQIRALEQVGEPVVAQFYLDLYARPGEKKTGAWIEVVAGRSRVLRSEKADVRLPVFALMFNHSAPVNDKPYLMTLADVQSTFTMLGFGLRVGLTAAEHAMATKPHGIEWDAVGFVPQFMQNFCLHKETILSLSSHVETGEPLPDDIFHRVKKASSFMRGTHFAAKFLELSAYDLALHHDFDPYSGSDAMFDIFRRTTQEFSRRPPFHDDKYICSLDYIFPGQYPSSYYSYVWSEMLATDAFACFAEAKSADELMALGRKFRDTILSMAGPRHPMEAFEKFRGRLPTTEGLLKQYGLE</sequence>
<dbReference type="Gene3D" id="1.10.1370.10">
    <property type="entry name" value="Neurolysin, domain 3"/>
    <property type="match status" value="1"/>
</dbReference>
<keyword evidence="13" id="KW-1185">Reference proteome</keyword>
<dbReference type="InterPro" id="IPR034005">
    <property type="entry name" value="M3A_DCP"/>
</dbReference>
<reference evidence="12 13" key="1">
    <citation type="submission" date="2019-07" db="EMBL/GenBank/DDBJ databases">
        <title>Genomics analysis of Aphanomyces spp. identifies a new class of oomycete effector associated with host adaptation.</title>
        <authorList>
            <person name="Gaulin E."/>
        </authorList>
    </citation>
    <scope>NUCLEOTIDE SEQUENCE [LARGE SCALE GENOMIC DNA]</scope>
    <source>
        <strain evidence="12 13">ATCC 201684</strain>
    </source>
</reference>
<comment type="similarity">
    <text evidence="1 9">Belongs to the peptidase M3 family.</text>
</comment>
<dbReference type="InterPro" id="IPR024079">
    <property type="entry name" value="MetalloPept_cat_dom_sf"/>
</dbReference>
<evidence type="ECO:0000313" key="12">
    <source>
        <dbReference type="EMBL" id="KAF0741752.1"/>
    </source>
</evidence>
<feature type="domain" description="Oligopeptidase A N-terminal" evidence="11">
    <location>
        <begin position="32"/>
        <end position="155"/>
    </location>
</feature>
<name>A0A6G0XN76_9STRA</name>
<keyword evidence="6 9" id="KW-0482">Metalloprotease</keyword>
<proteinExistence type="inferred from homology"/>
<keyword evidence="2 9" id="KW-0645">Protease</keyword>